<reference evidence="6 7" key="1">
    <citation type="submission" date="2020-08" db="EMBL/GenBank/DDBJ databases">
        <title>Genomic Encyclopedia of Type Strains, Phase III (KMG-III): the genomes of soil and plant-associated and newly described type strains.</title>
        <authorList>
            <person name="Whitman W."/>
        </authorList>
    </citation>
    <scope>NUCLEOTIDE SEQUENCE [LARGE SCALE GENOMIC DNA]</scope>
    <source>
        <strain evidence="6 7">CECT 8803</strain>
    </source>
</reference>
<keyword evidence="7" id="KW-1185">Reference proteome</keyword>
<dbReference type="CDD" id="cd00003">
    <property type="entry name" value="PNPsynthase"/>
    <property type="match status" value="1"/>
</dbReference>
<dbReference type="Pfam" id="PF03740">
    <property type="entry name" value="PdxJ"/>
    <property type="match status" value="1"/>
</dbReference>
<comment type="subunit">
    <text evidence="4">Homooctamer; tetramer of dimers.</text>
</comment>
<evidence type="ECO:0000256" key="4">
    <source>
        <dbReference type="HAMAP-Rule" id="MF_00279"/>
    </source>
</evidence>
<organism evidence="6 7">
    <name type="scientific">Limibacillus halophilus</name>
    <dbReference type="NCBI Taxonomy" id="1579333"/>
    <lineage>
        <taxon>Bacteria</taxon>
        <taxon>Pseudomonadati</taxon>
        <taxon>Pseudomonadota</taxon>
        <taxon>Alphaproteobacteria</taxon>
        <taxon>Rhodospirillales</taxon>
        <taxon>Rhodovibrionaceae</taxon>
        <taxon>Limibacillus</taxon>
    </lineage>
</organism>
<dbReference type="GO" id="GO:0008615">
    <property type="term" value="P:pyridoxine biosynthetic process"/>
    <property type="evidence" value="ECO:0007669"/>
    <property type="project" value="UniProtKB-UniRule"/>
</dbReference>
<dbReference type="Proteomes" id="UP000581135">
    <property type="component" value="Unassembled WGS sequence"/>
</dbReference>
<dbReference type="GO" id="GO:0005829">
    <property type="term" value="C:cytosol"/>
    <property type="evidence" value="ECO:0007669"/>
    <property type="project" value="TreeGrafter"/>
</dbReference>
<dbReference type="RefSeq" id="WP_183415277.1">
    <property type="nucleotide sequence ID" value="NZ_JACHXA010000002.1"/>
</dbReference>
<dbReference type="NCBIfam" id="NF003625">
    <property type="entry name" value="PRK05265.1-3"/>
    <property type="match status" value="1"/>
</dbReference>
<dbReference type="PANTHER" id="PTHR30456">
    <property type="entry name" value="PYRIDOXINE 5'-PHOSPHATE SYNTHASE"/>
    <property type="match status" value="1"/>
</dbReference>
<feature type="active site" description="Proton acceptor" evidence="4">
    <location>
        <position position="46"/>
    </location>
</feature>
<proteinExistence type="inferred from homology"/>
<dbReference type="EC" id="2.6.99.2" evidence="4 5"/>
<comment type="pathway">
    <text evidence="4">Cofactor biosynthesis; pyridoxine 5'-phosphate biosynthesis; pyridoxine 5'-phosphate from D-erythrose 4-phosphate: step 5/5.</text>
</comment>
<evidence type="ECO:0000256" key="2">
    <source>
        <dbReference type="ARBA" id="ARBA00022679"/>
    </source>
</evidence>
<evidence type="ECO:0000256" key="1">
    <source>
        <dbReference type="ARBA" id="ARBA00022490"/>
    </source>
</evidence>
<dbReference type="NCBIfam" id="NF003624">
    <property type="entry name" value="PRK05265.1-2"/>
    <property type="match status" value="1"/>
</dbReference>
<dbReference type="NCBIfam" id="TIGR00559">
    <property type="entry name" value="pdxJ"/>
    <property type="match status" value="1"/>
</dbReference>
<comment type="catalytic activity">
    <reaction evidence="4">
        <text>3-amino-2-oxopropyl phosphate + 1-deoxy-D-xylulose 5-phosphate = pyridoxine 5'-phosphate + phosphate + 2 H2O + H(+)</text>
        <dbReference type="Rhea" id="RHEA:15265"/>
        <dbReference type="ChEBI" id="CHEBI:15377"/>
        <dbReference type="ChEBI" id="CHEBI:15378"/>
        <dbReference type="ChEBI" id="CHEBI:43474"/>
        <dbReference type="ChEBI" id="CHEBI:57279"/>
        <dbReference type="ChEBI" id="CHEBI:57792"/>
        <dbReference type="ChEBI" id="CHEBI:58589"/>
        <dbReference type="EC" id="2.6.99.2"/>
    </reaction>
</comment>
<feature type="binding site" evidence="4">
    <location>
        <begin position="12"/>
        <end position="13"/>
    </location>
    <ligand>
        <name>1-deoxy-D-xylulose 5-phosphate</name>
        <dbReference type="ChEBI" id="CHEBI:57792"/>
    </ligand>
</feature>
<feature type="binding site" evidence="4">
    <location>
        <begin position="220"/>
        <end position="221"/>
    </location>
    <ligand>
        <name>3-amino-2-oxopropyl phosphate</name>
        <dbReference type="ChEBI" id="CHEBI:57279"/>
    </ligand>
</feature>
<dbReference type="NCBIfam" id="NF003627">
    <property type="entry name" value="PRK05265.1-5"/>
    <property type="match status" value="1"/>
</dbReference>
<keyword evidence="1 4" id="KW-0963">Cytoplasm</keyword>
<dbReference type="UniPathway" id="UPA00244">
    <property type="reaction ID" value="UER00313"/>
</dbReference>
<feature type="active site" description="Proton acceptor" evidence="4">
    <location>
        <position position="73"/>
    </location>
</feature>
<dbReference type="InterPro" id="IPR004569">
    <property type="entry name" value="PyrdxlP_synth_PdxJ"/>
</dbReference>
<keyword evidence="3 4" id="KW-0664">Pyridoxine biosynthesis</keyword>
<comment type="similarity">
    <text evidence="4">Belongs to the PNP synthase family.</text>
</comment>
<feature type="binding site" evidence="4">
    <location>
        <position position="103"/>
    </location>
    <ligand>
        <name>1-deoxy-D-xylulose 5-phosphate</name>
        <dbReference type="ChEBI" id="CHEBI:57792"/>
    </ligand>
</feature>
<dbReference type="HAMAP" id="MF_00279">
    <property type="entry name" value="PdxJ"/>
    <property type="match status" value="1"/>
</dbReference>
<feature type="binding site" evidence="4">
    <location>
        <position position="48"/>
    </location>
    <ligand>
        <name>1-deoxy-D-xylulose 5-phosphate</name>
        <dbReference type="ChEBI" id="CHEBI:57792"/>
    </ligand>
</feature>
<evidence type="ECO:0000313" key="7">
    <source>
        <dbReference type="Proteomes" id="UP000581135"/>
    </source>
</evidence>
<dbReference type="AlphaFoldDB" id="A0A839SRW0"/>
<name>A0A839SRW0_9PROT</name>
<dbReference type="Gene3D" id="3.20.20.70">
    <property type="entry name" value="Aldolase class I"/>
    <property type="match status" value="1"/>
</dbReference>
<feature type="binding site" evidence="4">
    <location>
        <position position="53"/>
    </location>
    <ligand>
        <name>1-deoxy-D-xylulose 5-phosphate</name>
        <dbReference type="ChEBI" id="CHEBI:57792"/>
    </ligand>
</feature>
<dbReference type="InterPro" id="IPR036130">
    <property type="entry name" value="Pyridoxine-5'_phos_synth"/>
</dbReference>
<evidence type="ECO:0000256" key="3">
    <source>
        <dbReference type="ARBA" id="ARBA00023096"/>
    </source>
</evidence>
<dbReference type="PANTHER" id="PTHR30456:SF0">
    <property type="entry name" value="PYRIDOXINE 5'-PHOSPHATE SYNTHASE"/>
    <property type="match status" value="1"/>
</dbReference>
<feature type="binding site" evidence="4">
    <location>
        <position position="10"/>
    </location>
    <ligand>
        <name>3-amino-2-oxopropyl phosphate</name>
        <dbReference type="ChEBI" id="CHEBI:57279"/>
    </ligand>
</feature>
<keyword evidence="2 4" id="KW-0808">Transferase</keyword>
<feature type="binding site" evidence="4">
    <location>
        <position position="199"/>
    </location>
    <ligand>
        <name>3-amino-2-oxopropyl phosphate</name>
        <dbReference type="ChEBI" id="CHEBI:57279"/>
    </ligand>
</feature>
<feature type="active site" description="Proton donor" evidence="4">
    <location>
        <position position="198"/>
    </location>
</feature>
<dbReference type="InterPro" id="IPR013785">
    <property type="entry name" value="Aldolase_TIM"/>
</dbReference>
<dbReference type="SUPFAM" id="SSF63892">
    <property type="entry name" value="Pyridoxine 5'-phosphate synthase"/>
    <property type="match status" value="1"/>
</dbReference>
<feature type="binding site" evidence="4">
    <location>
        <position position="21"/>
    </location>
    <ligand>
        <name>3-amino-2-oxopropyl phosphate</name>
        <dbReference type="ChEBI" id="CHEBI:57279"/>
    </ligand>
</feature>
<dbReference type="GO" id="GO:0033856">
    <property type="term" value="F:pyridoxine 5'-phosphate synthase activity"/>
    <property type="evidence" value="ECO:0007669"/>
    <property type="project" value="UniProtKB-UniRule"/>
</dbReference>
<comment type="caution">
    <text evidence="6">The sequence shown here is derived from an EMBL/GenBank/DDBJ whole genome shotgun (WGS) entry which is preliminary data.</text>
</comment>
<accession>A0A839SRW0</accession>
<gene>
    <name evidence="4" type="primary">pdxJ</name>
    <name evidence="6" type="ORF">FHR98_000722</name>
</gene>
<dbReference type="EMBL" id="JACHXA010000002">
    <property type="protein sequence ID" value="MBB3064450.1"/>
    <property type="molecule type" value="Genomic_DNA"/>
</dbReference>
<protein>
    <recommendedName>
        <fullName evidence="4 5">Pyridoxine 5'-phosphate synthase</fullName>
        <shortName evidence="4">PNP synthase</shortName>
        <ecNumber evidence="4 5">2.6.99.2</ecNumber>
    </recommendedName>
</protein>
<feature type="site" description="Transition state stabilizer" evidence="4">
    <location>
        <position position="154"/>
    </location>
</feature>
<comment type="function">
    <text evidence="4">Catalyzes the complicated ring closure reaction between the two acyclic compounds 1-deoxy-D-xylulose-5-phosphate (DXP) and 3-amino-2-oxopropyl phosphate (1-amino-acetone-3-phosphate or AAP) to form pyridoxine 5'-phosphate (PNP) and inorganic phosphate.</text>
</comment>
<sequence>MTGYLRLGVNIDHVATIRNARGGLHPDPLRAAHQAAAAGADGITAHLREDRRHISDHDIERLTQEIDLPLNLEMAATPEMLEIALRHCPHAACIVPEKREEVTTEGGLDAVGNMAILRPFVAKLRDAGIRVSLFIDPDVDQIEAAKQLGAPVVELHTGAYCEAVIENADGASAKSELHRIRQAAAVASDLGLECHAGHGLTFDSVAPVAAISEIAELNIGHFLIGEAIFTGLESAICRMRQLMNEARAAGQDQTSTSAEAIGQ</sequence>
<evidence type="ECO:0000256" key="5">
    <source>
        <dbReference type="NCBIfam" id="TIGR00559"/>
    </source>
</evidence>
<comment type="subcellular location">
    <subcellularLocation>
        <location evidence="4">Cytoplasm</location>
    </subcellularLocation>
</comment>
<evidence type="ECO:0000313" key="6">
    <source>
        <dbReference type="EMBL" id="MBB3064450.1"/>
    </source>
</evidence>